<proteinExistence type="predicted"/>
<dbReference type="InterPro" id="IPR005754">
    <property type="entry name" value="Sortase"/>
</dbReference>
<dbReference type="Proteomes" id="UP001165283">
    <property type="component" value="Unassembled WGS sequence"/>
</dbReference>
<reference evidence="2" key="1">
    <citation type="submission" date="2021-04" db="EMBL/GenBank/DDBJ databases">
        <title>Pseudonocardia sp. nov., isolated from sandy soil of mangrove forest.</title>
        <authorList>
            <person name="Zan Z."/>
            <person name="Huang R."/>
            <person name="Liu W."/>
        </authorList>
    </citation>
    <scope>NUCLEOTIDE SEQUENCE</scope>
    <source>
        <strain evidence="2">S2-4</strain>
    </source>
</reference>
<dbReference type="InterPro" id="IPR042001">
    <property type="entry name" value="Sortase_F"/>
</dbReference>
<organism evidence="2 3">
    <name type="scientific">Pseudonocardia humida</name>
    <dbReference type="NCBI Taxonomy" id="2800819"/>
    <lineage>
        <taxon>Bacteria</taxon>
        <taxon>Bacillati</taxon>
        <taxon>Actinomycetota</taxon>
        <taxon>Actinomycetes</taxon>
        <taxon>Pseudonocardiales</taxon>
        <taxon>Pseudonocardiaceae</taxon>
        <taxon>Pseudonocardia</taxon>
    </lineage>
</organism>
<dbReference type="SUPFAM" id="SSF63817">
    <property type="entry name" value="Sortase"/>
    <property type="match status" value="1"/>
</dbReference>
<dbReference type="Pfam" id="PF04203">
    <property type="entry name" value="Sortase"/>
    <property type="match status" value="1"/>
</dbReference>
<sequence>MRVRIPAIGVDSAVTPIGLDAGGALQPPEDTESTGWFAGGPVPGAVGPAVLACHVDSRSGPAVFYRLRELPEGARIEVDRSDGTTAAFVVRSTVQTAEAAFPTAAVYAPTPAPELRLVTCGGTFDRSIGHYRDDVVVAAVLEPRGWTIPG</sequence>
<evidence type="ECO:0000313" key="3">
    <source>
        <dbReference type="Proteomes" id="UP001165283"/>
    </source>
</evidence>
<keyword evidence="1" id="KW-0378">Hydrolase</keyword>
<evidence type="ECO:0000256" key="1">
    <source>
        <dbReference type="ARBA" id="ARBA00022801"/>
    </source>
</evidence>
<dbReference type="EMBL" id="JAGSOV010000023">
    <property type="protein sequence ID" value="MCO1655599.1"/>
    <property type="molecule type" value="Genomic_DNA"/>
</dbReference>
<protein>
    <submittedName>
        <fullName evidence="2">Class F sortase</fullName>
    </submittedName>
</protein>
<name>A0ABT0ZXX5_9PSEU</name>
<dbReference type="RefSeq" id="WP_252437484.1">
    <property type="nucleotide sequence ID" value="NZ_JAGSOV010000023.1"/>
</dbReference>
<accession>A0ABT0ZXX5</accession>
<dbReference type="NCBIfam" id="NF033748">
    <property type="entry name" value="class_F_sortase"/>
    <property type="match status" value="1"/>
</dbReference>
<gene>
    <name evidence="2" type="ORF">KDL28_11100</name>
</gene>
<keyword evidence="3" id="KW-1185">Reference proteome</keyword>
<evidence type="ECO:0000313" key="2">
    <source>
        <dbReference type="EMBL" id="MCO1655599.1"/>
    </source>
</evidence>
<dbReference type="CDD" id="cd05829">
    <property type="entry name" value="Sortase_F"/>
    <property type="match status" value="1"/>
</dbReference>
<dbReference type="Gene3D" id="2.40.260.10">
    <property type="entry name" value="Sortase"/>
    <property type="match status" value="1"/>
</dbReference>
<dbReference type="InterPro" id="IPR023365">
    <property type="entry name" value="Sortase_dom-sf"/>
</dbReference>
<comment type="caution">
    <text evidence="2">The sequence shown here is derived from an EMBL/GenBank/DDBJ whole genome shotgun (WGS) entry which is preliminary data.</text>
</comment>